<dbReference type="VEuPathDB" id="AmoebaDB:DICPUDRAFT_157090"/>
<organism evidence="2 3">
    <name type="scientific">Dictyostelium purpureum</name>
    <name type="common">Slime mold</name>
    <dbReference type="NCBI Taxonomy" id="5786"/>
    <lineage>
        <taxon>Eukaryota</taxon>
        <taxon>Amoebozoa</taxon>
        <taxon>Evosea</taxon>
        <taxon>Eumycetozoa</taxon>
        <taxon>Dictyostelia</taxon>
        <taxon>Dictyosteliales</taxon>
        <taxon>Dictyosteliaceae</taxon>
        <taxon>Dictyostelium</taxon>
    </lineage>
</organism>
<dbReference type="Proteomes" id="UP000001064">
    <property type="component" value="Unassembled WGS sequence"/>
</dbReference>
<dbReference type="GeneID" id="10508022"/>
<evidence type="ECO:0000313" key="3">
    <source>
        <dbReference type="Proteomes" id="UP000001064"/>
    </source>
</evidence>
<evidence type="ECO:0000313" key="2">
    <source>
        <dbReference type="EMBL" id="EGC31104.1"/>
    </source>
</evidence>
<evidence type="ECO:0000256" key="1">
    <source>
        <dbReference type="SAM" id="SignalP"/>
    </source>
</evidence>
<accession>F0ZY83</accession>
<dbReference type="KEGG" id="dpp:DICPUDRAFT_157090"/>
<reference evidence="3" key="1">
    <citation type="journal article" date="2011" name="Genome Biol.">
        <title>Comparative genomics of the social amoebae Dictyostelium discoideum and Dictyostelium purpureum.</title>
        <authorList>
            <consortium name="US DOE Joint Genome Institute (JGI-PGF)"/>
            <person name="Sucgang R."/>
            <person name="Kuo A."/>
            <person name="Tian X."/>
            <person name="Salerno W."/>
            <person name="Parikh A."/>
            <person name="Feasley C.L."/>
            <person name="Dalin E."/>
            <person name="Tu H."/>
            <person name="Huang E."/>
            <person name="Barry K."/>
            <person name="Lindquist E."/>
            <person name="Shapiro H."/>
            <person name="Bruce D."/>
            <person name="Schmutz J."/>
            <person name="Salamov A."/>
            <person name="Fey P."/>
            <person name="Gaudet P."/>
            <person name="Anjard C."/>
            <person name="Babu M.M."/>
            <person name="Basu S."/>
            <person name="Bushmanova Y."/>
            <person name="van der Wel H."/>
            <person name="Katoh-Kurasawa M."/>
            <person name="Dinh C."/>
            <person name="Coutinho P.M."/>
            <person name="Saito T."/>
            <person name="Elias M."/>
            <person name="Schaap P."/>
            <person name="Kay R.R."/>
            <person name="Henrissat B."/>
            <person name="Eichinger L."/>
            <person name="Rivero F."/>
            <person name="Putnam N.H."/>
            <person name="West C.M."/>
            <person name="Loomis W.F."/>
            <person name="Chisholm R.L."/>
            <person name="Shaulsky G."/>
            <person name="Strassmann J.E."/>
            <person name="Queller D.C."/>
            <person name="Kuspa A."/>
            <person name="Grigoriev I.V."/>
        </authorList>
    </citation>
    <scope>NUCLEOTIDE SEQUENCE [LARGE SCALE GENOMIC DNA]</scope>
    <source>
        <strain evidence="3">QSDP1</strain>
    </source>
</reference>
<feature type="chain" id="PRO_5003262058" evidence="1">
    <location>
        <begin position="21"/>
        <end position="333"/>
    </location>
</feature>
<dbReference type="InParanoid" id="F0ZY83"/>
<dbReference type="RefSeq" id="XP_003292381.1">
    <property type="nucleotide sequence ID" value="XM_003292333.1"/>
</dbReference>
<keyword evidence="1" id="KW-0732">Signal</keyword>
<feature type="signal peptide" evidence="1">
    <location>
        <begin position="1"/>
        <end position="20"/>
    </location>
</feature>
<dbReference type="AlphaFoldDB" id="F0ZY83"/>
<dbReference type="eggNOG" id="ENOG502RIHM">
    <property type="taxonomic scope" value="Eukaryota"/>
</dbReference>
<dbReference type="PROSITE" id="PS51257">
    <property type="entry name" value="PROKAR_LIPOPROTEIN"/>
    <property type="match status" value="1"/>
</dbReference>
<protein>
    <submittedName>
        <fullName evidence="2">Uncharacterized protein</fullName>
    </submittedName>
</protein>
<dbReference type="EMBL" id="GL871277">
    <property type="protein sequence ID" value="EGC31104.1"/>
    <property type="molecule type" value="Genomic_DNA"/>
</dbReference>
<dbReference type="OMA" id="WYLSSEI"/>
<gene>
    <name evidence="2" type="ORF">DICPUDRAFT_157090</name>
</gene>
<name>F0ZY83_DICPU</name>
<sequence length="333" mass="37054">MKYLNIFVILVLFVFGCVNADSSSANGVNLLSVSTLQSFNQINILNSDNGVSFNHTFSCQGNLEDVLFYDDNTGSVLLMTRSGIGFTFYLYSVDTVSLVQVGYVPIEGGEAYMHRTQRYVYNSQSKTVYLVVSTPSSPVNILEIEVAGGKMNFIPIAAPYPNSSPSAIQAFDAINSILYITYIDTTGGVSIVSVDTTTYTVIKSYSTIDNVFNGLVNFMFTNQNGQLFLVKPTRYSQTSITICRVDFGTTENTCADLLNVEIGDYTTKYQPYIVNGDNSKLMLIMMGTSNNITTTFNLNLLDINNNFTSELVNIPIDNNWYLSSEIYRFYFNF</sequence>
<keyword evidence="3" id="KW-1185">Reference proteome</keyword>
<proteinExistence type="predicted"/>